<dbReference type="EMBL" id="BLXT01002259">
    <property type="protein sequence ID" value="GFN92655.1"/>
    <property type="molecule type" value="Genomic_DNA"/>
</dbReference>
<feature type="transmembrane region" description="Helical" evidence="8">
    <location>
        <begin position="49"/>
        <end position="78"/>
    </location>
</feature>
<feature type="transmembrane region" description="Helical" evidence="8">
    <location>
        <begin position="172"/>
        <end position="193"/>
    </location>
</feature>
<evidence type="ECO:0000256" key="6">
    <source>
        <dbReference type="ARBA" id="ARBA00023170"/>
    </source>
</evidence>
<feature type="transmembrane region" description="Helical" evidence="8">
    <location>
        <begin position="226"/>
        <end position="250"/>
    </location>
</feature>
<feature type="transmembrane region" description="Helical" evidence="8">
    <location>
        <begin position="322"/>
        <end position="344"/>
    </location>
</feature>
<evidence type="ECO:0000256" key="5">
    <source>
        <dbReference type="ARBA" id="ARBA00023136"/>
    </source>
</evidence>
<feature type="transmembrane region" description="Helical" evidence="8">
    <location>
        <begin position="282"/>
        <end position="302"/>
    </location>
</feature>
<evidence type="ECO:0000313" key="10">
    <source>
        <dbReference type="EMBL" id="GFN92655.1"/>
    </source>
</evidence>
<protein>
    <submittedName>
        <fullName evidence="10">Chemosensory receptor a</fullName>
    </submittedName>
</protein>
<feature type="domain" description="G-protein coupled receptors family 1 profile" evidence="9">
    <location>
        <begin position="64"/>
        <end position="341"/>
    </location>
</feature>
<comment type="caution">
    <text evidence="10">The sequence shown here is derived from an EMBL/GenBank/DDBJ whole genome shotgun (WGS) entry which is preliminary data.</text>
</comment>
<sequence length="361" mass="40548">METVFSLNTGTYTQPESAITINTTMATDRDVKLTNTIKPILTAEVHDSLVMFFTCTGFFATIVGIISNILVVVTYAQIGYSDTINISYSALGISDLSTSVIRCWGSLCYVFVVTNAHVPFDPTSIVVTTSFFPGQGFEKATAFLTAFIALERCLCVQFPLHVKRIVTKKITVTSIVIIFLFTLIPSNFIHMVFPFKWVFSPIENRTILAMVPLQTPLRYIIQRALLAYYGTFLHFTALIAVWICTVFLAVGLKRTAKIRKDNFKHSNAQQDKQRERHVIKTVFLLAVTYLACSTPTAATMLVPHFVPEFDTSRGLERISRVSHLLSGLMTQINSSGNLFIFIYMGSKFRETFFKLFGKKTP</sequence>
<evidence type="ECO:0000256" key="1">
    <source>
        <dbReference type="ARBA" id="ARBA00004141"/>
    </source>
</evidence>
<dbReference type="SUPFAM" id="SSF81321">
    <property type="entry name" value="Family A G protein-coupled receptor-like"/>
    <property type="match status" value="1"/>
</dbReference>
<dbReference type="Proteomes" id="UP000735302">
    <property type="component" value="Unassembled WGS sequence"/>
</dbReference>
<evidence type="ECO:0000313" key="11">
    <source>
        <dbReference type="Proteomes" id="UP000735302"/>
    </source>
</evidence>
<proteinExistence type="predicted"/>
<keyword evidence="5 8" id="KW-0472">Membrane</keyword>
<keyword evidence="2 8" id="KW-0812">Transmembrane</keyword>
<dbReference type="InterPro" id="IPR019427">
    <property type="entry name" value="7TM_GPCR_serpentine_rcpt_Srw"/>
</dbReference>
<gene>
    <name evidence="10" type="ORF">PoB_001916100</name>
</gene>
<dbReference type="InterPro" id="IPR017452">
    <property type="entry name" value="GPCR_Rhodpsn_7TM"/>
</dbReference>
<keyword evidence="4" id="KW-0297">G-protein coupled receptor</keyword>
<comment type="subcellular location">
    <subcellularLocation>
        <location evidence="1">Membrane</location>
        <topology evidence="1">Multi-pass membrane protein</topology>
    </subcellularLocation>
</comment>
<dbReference type="GO" id="GO:0005886">
    <property type="term" value="C:plasma membrane"/>
    <property type="evidence" value="ECO:0007669"/>
    <property type="project" value="TreeGrafter"/>
</dbReference>
<keyword evidence="11" id="KW-1185">Reference proteome</keyword>
<keyword evidence="6 10" id="KW-0675">Receptor</keyword>
<dbReference type="PANTHER" id="PTHR24243">
    <property type="entry name" value="G-PROTEIN COUPLED RECEPTOR"/>
    <property type="match status" value="1"/>
</dbReference>
<organism evidence="10 11">
    <name type="scientific">Plakobranchus ocellatus</name>
    <dbReference type="NCBI Taxonomy" id="259542"/>
    <lineage>
        <taxon>Eukaryota</taxon>
        <taxon>Metazoa</taxon>
        <taxon>Spiralia</taxon>
        <taxon>Lophotrochozoa</taxon>
        <taxon>Mollusca</taxon>
        <taxon>Gastropoda</taxon>
        <taxon>Heterobranchia</taxon>
        <taxon>Euthyneura</taxon>
        <taxon>Panpulmonata</taxon>
        <taxon>Sacoglossa</taxon>
        <taxon>Placobranchoidea</taxon>
        <taxon>Plakobranchidae</taxon>
        <taxon>Plakobranchus</taxon>
    </lineage>
</organism>
<evidence type="ECO:0000256" key="2">
    <source>
        <dbReference type="ARBA" id="ARBA00022692"/>
    </source>
</evidence>
<dbReference type="GO" id="GO:0008528">
    <property type="term" value="F:G protein-coupled peptide receptor activity"/>
    <property type="evidence" value="ECO:0007669"/>
    <property type="project" value="InterPro"/>
</dbReference>
<evidence type="ECO:0000256" key="8">
    <source>
        <dbReference type="SAM" id="Phobius"/>
    </source>
</evidence>
<dbReference type="PROSITE" id="PS50262">
    <property type="entry name" value="G_PROTEIN_RECEP_F1_2"/>
    <property type="match status" value="1"/>
</dbReference>
<name>A0AAV3Z9P7_9GAST</name>
<dbReference type="PANTHER" id="PTHR24243:SF233">
    <property type="entry name" value="THYROTROPIN-RELEASING HORMONE RECEPTOR"/>
    <property type="match status" value="1"/>
</dbReference>
<keyword evidence="7" id="KW-0807">Transducer</keyword>
<dbReference type="Pfam" id="PF10324">
    <property type="entry name" value="7TM_GPCR_Srw"/>
    <property type="match status" value="1"/>
</dbReference>
<reference evidence="10 11" key="1">
    <citation type="journal article" date="2021" name="Elife">
        <title>Chloroplast acquisition without the gene transfer in kleptoplastic sea slugs, Plakobranchus ocellatus.</title>
        <authorList>
            <person name="Maeda T."/>
            <person name="Takahashi S."/>
            <person name="Yoshida T."/>
            <person name="Shimamura S."/>
            <person name="Takaki Y."/>
            <person name="Nagai Y."/>
            <person name="Toyoda A."/>
            <person name="Suzuki Y."/>
            <person name="Arimoto A."/>
            <person name="Ishii H."/>
            <person name="Satoh N."/>
            <person name="Nishiyama T."/>
            <person name="Hasebe M."/>
            <person name="Maruyama T."/>
            <person name="Minagawa J."/>
            <person name="Obokata J."/>
            <person name="Shigenobu S."/>
        </authorList>
    </citation>
    <scope>NUCLEOTIDE SEQUENCE [LARGE SCALE GENOMIC DNA]</scope>
</reference>
<dbReference type="Gene3D" id="1.20.1070.10">
    <property type="entry name" value="Rhodopsin 7-helix transmembrane proteins"/>
    <property type="match status" value="1"/>
</dbReference>
<keyword evidence="3 8" id="KW-1133">Transmembrane helix</keyword>
<evidence type="ECO:0000259" key="9">
    <source>
        <dbReference type="PROSITE" id="PS50262"/>
    </source>
</evidence>
<evidence type="ECO:0000256" key="7">
    <source>
        <dbReference type="ARBA" id="ARBA00023224"/>
    </source>
</evidence>
<evidence type="ECO:0000256" key="4">
    <source>
        <dbReference type="ARBA" id="ARBA00023040"/>
    </source>
</evidence>
<dbReference type="AlphaFoldDB" id="A0AAV3Z9P7"/>
<evidence type="ECO:0000256" key="3">
    <source>
        <dbReference type="ARBA" id="ARBA00022989"/>
    </source>
</evidence>
<accession>A0AAV3Z9P7</accession>